<dbReference type="InterPro" id="IPR003593">
    <property type="entry name" value="AAA+_ATPase"/>
</dbReference>
<evidence type="ECO:0000259" key="9">
    <source>
        <dbReference type="PROSITE" id="PS50893"/>
    </source>
</evidence>
<keyword evidence="8" id="KW-0472">Membrane</keyword>
<dbReference type="PANTHER" id="PTHR43553">
    <property type="entry name" value="HEAVY METAL TRANSPORTER"/>
    <property type="match status" value="1"/>
</dbReference>
<dbReference type="AlphaFoldDB" id="A0A212LXT6"/>
<reference evidence="10" key="1">
    <citation type="submission" date="2016-08" db="EMBL/GenBank/DDBJ databases">
        <authorList>
            <person name="Seilhamer J.J."/>
        </authorList>
    </citation>
    <scope>NUCLEOTIDE SEQUENCE</scope>
    <source>
        <strain evidence="10">86</strain>
    </source>
</reference>
<dbReference type="PROSITE" id="PS50893">
    <property type="entry name" value="ABC_TRANSPORTER_2"/>
    <property type="match status" value="1"/>
</dbReference>
<protein>
    <submittedName>
        <fullName evidence="10">ABC-type cobalt transport system, ATPase component</fullName>
    </submittedName>
</protein>
<gene>
    <name evidence="10" type="ORF">KL86SPO_40684</name>
</gene>
<evidence type="ECO:0000256" key="6">
    <source>
        <dbReference type="ARBA" id="ARBA00022840"/>
    </source>
</evidence>
<dbReference type="RefSeq" id="WP_288184934.1">
    <property type="nucleotide sequence ID" value="NZ_LT608335.1"/>
</dbReference>
<evidence type="ECO:0000256" key="8">
    <source>
        <dbReference type="ARBA" id="ARBA00023136"/>
    </source>
</evidence>
<dbReference type="Gene3D" id="3.40.50.300">
    <property type="entry name" value="P-loop containing nucleotide triphosphate hydrolases"/>
    <property type="match status" value="1"/>
</dbReference>
<dbReference type="EMBL" id="FMJE01000004">
    <property type="protein sequence ID" value="SCM82199.1"/>
    <property type="molecule type" value="Genomic_DNA"/>
</dbReference>
<evidence type="ECO:0000256" key="1">
    <source>
        <dbReference type="ARBA" id="ARBA00004202"/>
    </source>
</evidence>
<dbReference type="InterPro" id="IPR003439">
    <property type="entry name" value="ABC_transporter-like_ATP-bd"/>
</dbReference>
<keyword evidence="5" id="KW-0547">Nucleotide-binding</keyword>
<dbReference type="GO" id="GO:0016887">
    <property type="term" value="F:ATP hydrolysis activity"/>
    <property type="evidence" value="ECO:0007669"/>
    <property type="project" value="InterPro"/>
</dbReference>
<evidence type="ECO:0000256" key="2">
    <source>
        <dbReference type="ARBA" id="ARBA00005417"/>
    </source>
</evidence>
<dbReference type="SMART" id="SM00382">
    <property type="entry name" value="AAA"/>
    <property type="match status" value="1"/>
</dbReference>
<evidence type="ECO:0000256" key="7">
    <source>
        <dbReference type="ARBA" id="ARBA00022967"/>
    </source>
</evidence>
<dbReference type="FunFam" id="3.40.50.300:FF:000224">
    <property type="entry name" value="Energy-coupling factor transporter ATP-binding protein EcfA"/>
    <property type="match status" value="1"/>
</dbReference>
<evidence type="ECO:0000256" key="3">
    <source>
        <dbReference type="ARBA" id="ARBA00022448"/>
    </source>
</evidence>
<dbReference type="InterPro" id="IPR015856">
    <property type="entry name" value="ABC_transpr_CbiO/EcfA_su"/>
</dbReference>
<keyword evidence="7" id="KW-1278">Translocase</keyword>
<keyword evidence="3" id="KW-0813">Transport</keyword>
<comment type="similarity">
    <text evidence="2">Belongs to the ABC transporter superfamily.</text>
</comment>
<dbReference type="CDD" id="cd03225">
    <property type="entry name" value="ABC_cobalt_CbiO_domain1"/>
    <property type="match status" value="1"/>
</dbReference>
<keyword evidence="4" id="KW-1003">Cell membrane</keyword>
<feature type="domain" description="ABC transporter" evidence="9">
    <location>
        <begin position="6"/>
        <end position="239"/>
    </location>
</feature>
<evidence type="ECO:0000256" key="5">
    <source>
        <dbReference type="ARBA" id="ARBA00022741"/>
    </source>
</evidence>
<evidence type="ECO:0000313" key="10">
    <source>
        <dbReference type="EMBL" id="SCM82199.1"/>
    </source>
</evidence>
<evidence type="ECO:0000256" key="4">
    <source>
        <dbReference type="ARBA" id="ARBA00022475"/>
    </source>
</evidence>
<dbReference type="Pfam" id="PF00005">
    <property type="entry name" value="ABC_tran"/>
    <property type="match status" value="1"/>
</dbReference>
<dbReference type="SUPFAM" id="SSF52540">
    <property type="entry name" value="P-loop containing nucleoside triphosphate hydrolases"/>
    <property type="match status" value="1"/>
</dbReference>
<dbReference type="InterPro" id="IPR050095">
    <property type="entry name" value="ECF_ABC_transporter_ATP-bd"/>
</dbReference>
<proteinExistence type="inferred from homology"/>
<name>A0A212LXT6_9FIRM</name>
<dbReference type="GO" id="GO:0042626">
    <property type="term" value="F:ATPase-coupled transmembrane transporter activity"/>
    <property type="evidence" value="ECO:0007669"/>
    <property type="project" value="TreeGrafter"/>
</dbReference>
<sequence length="277" mass="29659">MPEILLDINNIVFDYNKGGRALDGVDFAVASGEFVALAGRNGSGKTTLTRLAMALLKPTSGSITLQGKNTSAMTPADMAHSIGYVFQNPDRQIFRDTVAKEVAYGPEQLKFTPEAVNEAVSKALSMTGLTEAADSFPRTLSRGQKQKVAIASAIAMQPKMLILDEPTSGQDPWEAQNLMELLVGLNKQGITIILVTHDMELIAEYTTRAVVLDKGCKVFDGTPTALFDGSQDIAKWGLIPPAAVALSQQLNGINSTDAAELTGLVSRAINQRRENHA</sequence>
<comment type="subcellular location">
    <subcellularLocation>
        <location evidence="1">Cell membrane</location>
        <topology evidence="1">Peripheral membrane protein</topology>
    </subcellularLocation>
</comment>
<keyword evidence="6" id="KW-0067">ATP-binding</keyword>
<dbReference type="GO" id="GO:0005524">
    <property type="term" value="F:ATP binding"/>
    <property type="evidence" value="ECO:0007669"/>
    <property type="project" value="UniProtKB-KW"/>
</dbReference>
<dbReference type="GO" id="GO:0043190">
    <property type="term" value="C:ATP-binding cassette (ABC) transporter complex"/>
    <property type="evidence" value="ECO:0007669"/>
    <property type="project" value="TreeGrafter"/>
</dbReference>
<organism evidence="10">
    <name type="scientific">uncultured Sporomusa sp</name>
    <dbReference type="NCBI Taxonomy" id="307249"/>
    <lineage>
        <taxon>Bacteria</taxon>
        <taxon>Bacillati</taxon>
        <taxon>Bacillota</taxon>
        <taxon>Negativicutes</taxon>
        <taxon>Selenomonadales</taxon>
        <taxon>Sporomusaceae</taxon>
        <taxon>Sporomusa</taxon>
        <taxon>environmental samples</taxon>
    </lineage>
</organism>
<accession>A0A212LXT6</accession>
<dbReference type="InterPro" id="IPR027417">
    <property type="entry name" value="P-loop_NTPase"/>
</dbReference>